<dbReference type="STRING" id="1884261.A0A5C3R4K0"/>
<feature type="region of interest" description="Disordered" evidence="1">
    <location>
        <begin position="206"/>
        <end position="244"/>
    </location>
</feature>
<dbReference type="EMBL" id="ML178814">
    <property type="protein sequence ID" value="TFL07739.1"/>
    <property type="molecule type" value="Genomic_DNA"/>
</dbReference>
<reference evidence="3 4" key="1">
    <citation type="journal article" date="2019" name="Nat. Ecol. Evol.">
        <title>Megaphylogeny resolves global patterns of mushroom evolution.</title>
        <authorList>
            <person name="Varga T."/>
            <person name="Krizsan K."/>
            <person name="Foldi C."/>
            <person name="Dima B."/>
            <person name="Sanchez-Garcia M."/>
            <person name="Sanchez-Ramirez S."/>
            <person name="Szollosi G.J."/>
            <person name="Szarkandi J.G."/>
            <person name="Papp V."/>
            <person name="Albert L."/>
            <person name="Andreopoulos W."/>
            <person name="Angelini C."/>
            <person name="Antonin V."/>
            <person name="Barry K.W."/>
            <person name="Bougher N.L."/>
            <person name="Buchanan P."/>
            <person name="Buyck B."/>
            <person name="Bense V."/>
            <person name="Catcheside P."/>
            <person name="Chovatia M."/>
            <person name="Cooper J."/>
            <person name="Damon W."/>
            <person name="Desjardin D."/>
            <person name="Finy P."/>
            <person name="Geml J."/>
            <person name="Haridas S."/>
            <person name="Hughes K."/>
            <person name="Justo A."/>
            <person name="Karasinski D."/>
            <person name="Kautmanova I."/>
            <person name="Kiss B."/>
            <person name="Kocsube S."/>
            <person name="Kotiranta H."/>
            <person name="LaButti K.M."/>
            <person name="Lechner B.E."/>
            <person name="Liimatainen K."/>
            <person name="Lipzen A."/>
            <person name="Lukacs Z."/>
            <person name="Mihaltcheva S."/>
            <person name="Morgado L.N."/>
            <person name="Niskanen T."/>
            <person name="Noordeloos M.E."/>
            <person name="Ohm R.A."/>
            <person name="Ortiz-Santana B."/>
            <person name="Ovrebo C."/>
            <person name="Racz N."/>
            <person name="Riley R."/>
            <person name="Savchenko A."/>
            <person name="Shiryaev A."/>
            <person name="Soop K."/>
            <person name="Spirin V."/>
            <person name="Szebenyi C."/>
            <person name="Tomsovsky M."/>
            <person name="Tulloss R.E."/>
            <person name="Uehling J."/>
            <person name="Grigoriev I.V."/>
            <person name="Vagvolgyi C."/>
            <person name="Papp T."/>
            <person name="Martin F.M."/>
            <person name="Miettinen O."/>
            <person name="Hibbett D.S."/>
            <person name="Nagy L.G."/>
        </authorList>
    </citation>
    <scope>NUCLEOTIDE SEQUENCE [LARGE SCALE GENOMIC DNA]</scope>
    <source>
        <strain evidence="3 4">CBS 309.79</strain>
    </source>
</reference>
<feature type="signal peptide" evidence="2">
    <location>
        <begin position="1"/>
        <end position="24"/>
    </location>
</feature>
<feature type="compositionally biased region" description="Low complexity" evidence="1">
    <location>
        <begin position="291"/>
        <end position="310"/>
    </location>
</feature>
<sequence length="381" mass="38407">MFSPRFSALMAVAALLTTITTTLAAPTKFVFRGGRPLPAIYRRQRLSADALRQNGEDAQVANLLFATLQEGDACDQDGQAACVDGAPALCNFGKWIPTGPCVGELRCYALPLVNSPGISTACDTKADALARIQATGATGGILGDAQADTGSESEEDTTCEDESTVSASAAPIASSMPRTLRGRRFGRRQLESSSVTEIITASVSDAIPPSTSVEPAASSVTTDAPAPSSISEEASAEVTSALPDPASGAAAETVTVVSTVTIFTVAAPAPTEAPASDASGPPSAPLPEVNASAQPAESSAFASAPSPEDSITSSASEIAFSVPVAAPTASSLPIEAEPISDSVTESSSASIDEEETTSTPVGGQITFSGLELLATAIPELN</sequence>
<name>A0A5C3R4K0_9AGAR</name>
<keyword evidence="4" id="KW-1185">Reference proteome</keyword>
<proteinExistence type="predicted"/>
<feature type="compositionally biased region" description="Acidic residues" evidence="1">
    <location>
        <begin position="151"/>
        <end position="163"/>
    </location>
</feature>
<evidence type="ECO:0000313" key="3">
    <source>
        <dbReference type="EMBL" id="TFL07739.1"/>
    </source>
</evidence>
<feature type="compositionally biased region" description="Polar residues" evidence="1">
    <location>
        <begin position="206"/>
        <end position="222"/>
    </location>
</feature>
<accession>A0A5C3R4K0</accession>
<organism evidence="3 4">
    <name type="scientific">Pterulicium gracile</name>
    <dbReference type="NCBI Taxonomy" id="1884261"/>
    <lineage>
        <taxon>Eukaryota</taxon>
        <taxon>Fungi</taxon>
        <taxon>Dikarya</taxon>
        <taxon>Basidiomycota</taxon>
        <taxon>Agaricomycotina</taxon>
        <taxon>Agaricomycetes</taxon>
        <taxon>Agaricomycetidae</taxon>
        <taxon>Agaricales</taxon>
        <taxon>Pleurotineae</taxon>
        <taxon>Pterulaceae</taxon>
        <taxon>Pterulicium</taxon>
    </lineage>
</organism>
<feature type="compositionally biased region" description="Polar residues" evidence="1">
    <location>
        <begin position="341"/>
        <end position="350"/>
    </location>
</feature>
<feature type="region of interest" description="Disordered" evidence="1">
    <location>
        <begin position="140"/>
        <end position="188"/>
    </location>
</feature>
<feature type="compositionally biased region" description="Low complexity" evidence="1">
    <location>
        <begin position="224"/>
        <end position="241"/>
    </location>
</feature>
<feature type="compositionally biased region" description="Low complexity" evidence="1">
    <location>
        <begin position="164"/>
        <end position="179"/>
    </location>
</feature>
<evidence type="ECO:0008006" key="5">
    <source>
        <dbReference type="Google" id="ProtNLM"/>
    </source>
</evidence>
<gene>
    <name evidence="3" type="ORF">BDV98DRAFT_558390</name>
</gene>
<evidence type="ECO:0000256" key="2">
    <source>
        <dbReference type="SAM" id="SignalP"/>
    </source>
</evidence>
<keyword evidence="2" id="KW-0732">Signal</keyword>
<evidence type="ECO:0000256" key="1">
    <source>
        <dbReference type="SAM" id="MobiDB-lite"/>
    </source>
</evidence>
<dbReference type="OrthoDB" id="2362516at2759"/>
<protein>
    <recommendedName>
        <fullName evidence="5">Carbohydrate-binding module family 19 domain-containing protein</fullName>
    </recommendedName>
</protein>
<dbReference type="AlphaFoldDB" id="A0A5C3R4K0"/>
<feature type="region of interest" description="Disordered" evidence="1">
    <location>
        <begin position="330"/>
        <end position="363"/>
    </location>
</feature>
<feature type="region of interest" description="Disordered" evidence="1">
    <location>
        <begin position="271"/>
        <end position="314"/>
    </location>
</feature>
<dbReference type="Proteomes" id="UP000305067">
    <property type="component" value="Unassembled WGS sequence"/>
</dbReference>
<feature type="compositionally biased region" description="Low complexity" evidence="1">
    <location>
        <begin position="271"/>
        <end position="281"/>
    </location>
</feature>
<feature type="chain" id="PRO_5022721991" description="Carbohydrate-binding module family 19 domain-containing protein" evidence="2">
    <location>
        <begin position="25"/>
        <end position="381"/>
    </location>
</feature>
<evidence type="ECO:0000313" key="4">
    <source>
        <dbReference type="Proteomes" id="UP000305067"/>
    </source>
</evidence>